<organism evidence="2 3">
    <name type="scientific">Mycena chlorophos</name>
    <name type="common">Agaric fungus</name>
    <name type="synonym">Agaricus chlorophos</name>
    <dbReference type="NCBI Taxonomy" id="658473"/>
    <lineage>
        <taxon>Eukaryota</taxon>
        <taxon>Fungi</taxon>
        <taxon>Dikarya</taxon>
        <taxon>Basidiomycota</taxon>
        <taxon>Agaricomycotina</taxon>
        <taxon>Agaricomycetes</taxon>
        <taxon>Agaricomycetidae</taxon>
        <taxon>Agaricales</taxon>
        <taxon>Marasmiineae</taxon>
        <taxon>Mycenaceae</taxon>
        <taxon>Mycena</taxon>
    </lineage>
</organism>
<dbReference type="Proteomes" id="UP000613580">
    <property type="component" value="Unassembled WGS sequence"/>
</dbReference>
<feature type="compositionally biased region" description="Basic and acidic residues" evidence="1">
    <location>
        <begin position="281"/>
        <end position="296"/>
    </location>
</feature>
<feature type="region of interest" description="Disordered" evidence="1">
    <location>
        <begin position="315"/>
        <end position="338"/>
    </location>
</feature>
<proteinExistence type="predicted"/>
<feature type="region of interest" description="Disordered" evidence="1">
    <location>
        <begin position="275"/>
        <end position="299"/>
    </location>
</feature>
<dbReference type="EMBL" id="JACAZE010000005">
    <property type="protein sequence ID" value="KAF7317191.1"/>
    <property type="molecule type" value="Genomic_DNA"/>
</dbReference>
<protein>
    <submittedName>
        <fullName evidence="2">Uncharacterized protein</fullName>
    </submittedName>
</protein>
<gene>
    <name evidence="2" type="ORF">HMN09_00454000</name>
</gene>
<comment type="caution">
    <text evidence="2">The sequence shown here is derived from an EMBL/GenBank/DDBJ whole genome shotgun (WGS) entry which is preliminary data.</text>
</comment>
<feature type="compositionally biased region" description="Basic and acidic residues" evidence="1">
    <location>
        <begin position="187"/>
        <end position="200"/>
    </location>
</feature>
<evidence type="ECO:0000313" key="2">
    <source>
        <dbReference type="EMBL" id="KAF7317191.1"/>
    </source>
</evidence>
<reference evidence="2" key="1">
    <citation type="submission" date="2020-05" db="EMBL/GenBank/DDBJ databases">
        <title>Mycena genomes resolve the evolution of fungal bioluminescence.</title>
        <authorList>
            <person name="Tsai I.J."/>
        </authorList>
    </citation>
    <scope>NUCLEOTIDE SEQUENCE</scope>
    <source>
        <strain evidence="2">110903Hualien_Pintung</strain>
    </source>
</reference>
<feature type="region of interest" description="Disordered" evidence="1">
    <location>
        <begin position="146"/>
        <end position="223"/>
    </location>
</feature>
<keyword evidence="3" id="KW-1185">Reference proteome</keyword>
<feature type="compositionally biased region" description="Polar residues" evidence="1">
    <location>
        <begin position="159"/>
        <end position="173"/>
    </location>
</feature>
<dbReference type="AlphaFoldDB" id="A0A8H6WHN4"/>
<evidence type="ECO:0000256" key="1">
    <source>
        <dbReference type="SAM" id="MobiDB-lite"/>
    </source>
</evidence>
<sequence>MADRSLDSDSAPLLLLQLNQLLEALEMPIVLTSHLELTPSLLIALLESILQIRLPLPDSVRAGLQPLSPHQYHSESRIRQKQKAALAAKVQATKIFLGVLQSDLVGKDVGISAMDPGRLARGEDVETRYVARLLCWYARKTKLIAKPGRPRRPGHDSPETATMTPTATQQSISGDGAGESVTSYSPESDKHDPAPPRCIHEVPSPSASPDTILSPLAGPHLTTLPSPTLPSALLAAQNTTGANNSTVRYEGFIAVVDEDAEVAAFEARRDAFHSMLPPVNREQEPEPDPRDLEERRQRHVGLLRQKASLLVQLAASMKLDAEPPPPSVPRSGQAPGSS</sequence>
<name>A0A8H6WHN4_MYCCL</name>
<evidence type="ECO:0000313" key="3">
    <source>
        <dbReference type="Proteomes" id="UP000613580"/>
    </source>
</evidence>
<dbReference type="OrthoDB" id="2596754at2759"/>
<accession>A0A8H6WHN4</accession>